<dbReference type="EMBL" id="CP025704">
    <property type="protein sequence ID" value="AUN99552.1"/>
    <property type="molecule type" value="Genomic_DNA"/>
</dbReference>
<proteinExistence type="predicted"/>
<evidence type="ECO:0000313" key="1">
    <source>
        <dbReference type="EMBL" id="AUN99552.1"/>
    </source>
</evidence>
<dbReference type="Proteomes" id="UP000235584">
    <property type="component" value="Chromosome"/>
</dbReference>
<dbReference type="OrthoDB" id="5288215at2"/>
<name>A0A2K9NVL1_BACTC</name>
<dbReference type="AlphaFoldDB" id="A0A2K9NVL1"/>
<keyword evidence="2" id="KW-1185">Reference proteome</keyword>
<sequence>MRFLSIVAMGLIAFNAEAGLYRGETRVGLYQDSVLDTEKVTHIIVVGSGVKEDSNQFFQTGVARAHKYKELYPNQQVVIISSPEVRGREDAEVFNDFNIPVIKFINDTFTPEVLFSELKQFTKIASLDFYGHSSPWAIKLGKTDAALTPSAYEKKLRALKGNFLKTAYVTVNSCSSGFSIAPDLSKYLEIPVSGSLTSSLFERIESDGRWYKEENYTPENYVLTNTFSFNEDQSCKLGLCYRMKPSQYYYSSYWGQFKEGGVNFYKFFCNYDNNTDGRCETAMAKSLLAFPSVKSITVDSSIEDFKTVAFDYLCPTYKNKNKFNECVAGITAAIERGDLVYQTMPGPELNCNFKTCNATVVCKEKKIFGSGPKGGTCKLNVDIQPNPTNAAQEMVSFLKGFKLLKASK</sequence>
<gene>
    <name evidence="1" type="ORF">C0V70_15855</name>
</gene>
<accession>A0A2K9NVL1</accession>
<dbReference type="KEGG" id="bsto:C0V70_15855"/>
<reference evidence="1 2" key="1">
    <citation type="submission" date="2018-01" db="EMBL/GenBank/DDBJ databases">
        <title>Complete genome sequence of Bacteriovorax stolpii DSM12778.</title>
        <authorList>
            <person name="Tang B."/>
            <person name="Chang J."/>
        </authorList>
    </citation>
    <scope>NUCLEOTIDE SEQUENCE [LARGE SCALE GENOMIC DNA]</scope>
    <source>
        <strain evidence="1 2">DSM 12778</strain>
    </source>
</reference>
<protein>
    <submittedName>
        <fullName evidence="1">Uncharacterized protein</fullName>
    </submittedName>
</protein>
<evidence type="ECO:0000313" key="2">
    <source>
        <dbReference type="Proteomes" id="UP000235584"/>
    </source>
</evidence>
<organism evidence="1 2">
    <name type="scientific">Bacteriovorax stolpii</name>
    <name type="common">Bdellovibrio stolpii</name>
    <dbReference type="NCBI Taxonomy" id="960"/>
    <lineage>
        <taxon>Bacteria</taxon>
        <taxon>Pseudomonadati</taxon>
        <taxon>Bdellovibrionota</taxon>
        <taxon>Bacteriovoracia</taxon>
        <taxon>Bacteriovoracales</taxon>
        <taxon>Bacteriovoracaceae</taxon>
        <taxon>Bacteriovorax</taxon>
    </lineage>
</organism>
<dbReference type="RefSeq" id="WP_102244843.1">
    <property type="nucleotide sequence ID" value="NZ_CP025704.1"/>
</dbReference>